<keyword evidence="11" id="KW-1185">Reference proteome</keyword>
<organism evidence="10 11">
    <name type="scientific">Rhizophlyctis rosea</name>
    <dbReference type="NCBI Taxonomy" id="64517"/>
    <lineage>
        <taxon>Eukaryota</taxon>
        <taxon>Fungi</taxon>
        <taxon>Fungi incertae sedis</taxon>
        <taxon>Chytridiomycota</taxon>
        <taxon>Chytridiomycota incertae sedis</taxon>
        <taxon>Chytridiomycetes</taxon>
        <taxon>Rhizophlyctidales</taxon>
        <taxon>Rhizophlyctidaceae</taxon>
        <taxon>Rhizophlyctis</taxon>
    </lineage>
</organism>
<evidence type="ECO:0000256" key="8">
    <source>
        <dbReference type="SAM" id="MobiDB-lite"/>
    </source>
</evidence>
<evidence type="ECO:0000256" key="7">
    <source>
        <dbReference type="ARBA" id="ARBA00025735"/>
    </source>
</evidence>
<evidence type="ECO:0000259" key="9">
    <source>
        <dbReference type="Pfam" id="PF05837"/>
    </source>
</evidence>
<evidence type="ECO:0000313" key="10">
    <source>
        <dbReference type="EMBL" id="KAJ3053127.1"/>
    </source>
</evidence>
<comment type="similarity">
    <text evidence="7">Belongs to the CENP-H/MCM16 family.</text>
</comment>
<dbReference type="Pfam" id="PF05837">
    <property type="entry name" value="CENP-H"/>
    <property type="match status" value="1"/>
</dbReference>
<feature type="compositionally biased region" description="Low complexity" evidence="8">
    <location>
        <begin position="212"/>
        <end position="233"/>
    </location>
</feature>
<dbReference type="Proteomes" id="UP001212841">
    <property type="component" value="Unassembled WGS sequence"/>
</dbReference>
<protein>
    <recommendedName>
        <fullName evidence="9">Centromere protein H C-terminal domain-containing protein</fullName>
    </recommendedName>
</protein>
<feature type="domain" description="Centromere protein H C-terminal" evidence="9">
    <location>
        <begin position="92"/>
        <end position="282"/>
    </location>
</feature>
<evidence type="ECO:0000256" key="6">
    <source>
        <dbReference type="ARBA" id="ARBA00023328"/>
    </source>
</evidence>
<dbReference type="GO" id="GO:0005634">
    <property type="term" value="C:nucleus"/>
    <property type="evidence" value="ECO:0007669"/>
    <property type="project" value="UniProtKB-SubCell"/>
</dbReference>
<keyword evidence="4" id="KW-0995">Kinetochore</keyword>
<comment type="caution">
    <text evidence="10">The sequence shown here is derived from an EMBL/GenBank/DDBJ whole genome shotgun (WGS) entry which is preliminary data.</text>
</comment>
<proteinExistence type="inferred from homology"/>
<dbReference type="AlphaFoldDB" id="A0AAD5SEK3"/>
<gene>
    <name evidence="10" type="ORF">HK097_004985</name>
</gene>
<keyword evidence="5" id="KW-0539">Nucleus</keyword>
<evidence type="ECO:0000256" key="3">
    <source>
        <dbReference type="ARBA" id="ARBA00022454"/>
    </source>
</evidence>
<evidence type="ECO:0000256" key="2">
    <source>
        <dbReference type="ARBA" id="ARBA00004629"/>
    </source>
</evidence>
<comment type="subcellular location">
    <subcellularLocation>
        <location evidence="2">Chromosome</location>
        <location evidence="2">Centromere</location>
        <location evidence="2">Kinetochore</location>
    </subcellularLocation>
    <subcellularLocation>
        <location evidence="1">Nucleus</location>
    </subcellularLocation>
</comment>
<dbReference type="GO" id="GO:0051382">
    <property type="term" value="P:kinetochore assembly"/>
    <property type="evidence" value="ECO:0007669"/>
    <property type="project" value="InterPro"/>
</dbReference>
<evidence type="ECO:0000256" key="5">
    <source>
        <dbReference type="ARBA" id="ARBA00023242"/>
    </source>
</evidence>
<dbReference type="InterPro" id="IPR008426">
    <property type="entry name" value="CENP-H_C"/>
</dbReference>
<dbReference type="EMBL" id="JADGJD010000235">
    <property type="protein sequence ID" value="KAJ3053127.1"/>
    <property type="molecule type" value="Genomic_DNA"/>
</dbReference>
<keyword evidence="3" id="KW-0158">Chromosome</keyword>
<dbReference type="GO" id="GO:0000776">
    <property type="term" value="C:kinetochore"/>
    <property type="evidence" value="ECO:0007669"/>
    <property type="project" value="UniProtKB-KW"/>
</dbReference>
<evidence type="ECO:0000256" key="1">
    <source>
        <dbReference type="ARBA" id="ARBA00004123"/>
    </source>
</evidence>
<evidence type="ECO:0000313" key="11">
    <source>
        <dbReference type="Proteomes" id="UP001212841"/>
    </source>
</evidence>
<feature type="region of interest" description="Disordered" evidence="8">
    <location>
        <begin position="201"/>
        <end position="240"/>
    </location>
</feature>
<evidence type="ECO:0000256" key="4">
    <source>
        <dbReference type="ARBA" id="ARBA00022838"/>
    </source>
</evidence>
<sequence length="339" mass="38611">MADPEPFSLTANSVLHPKADSLLQWLDWRKNYSTYLSMYHDELRHRMLPFVHLAIAAATRSPTLPLHGLTGNARLEAARNHTAVDLDVEEKELKEHISKVRSELHELTAQNAVNKAWIDRASAHNVIRKTLNAQIALESDSPPTHSEYIPDPYCRKHATRHALPPPTNFHNLLRQRDAYAAQYLKLNNEFQALEEDTQKSKQNVAWSEAESEAQAEAQAKAQAEAQPAEQDQQMDVERDHNSKYEKALQLARARRMTVANVFVHLLMESGVDWAQDPQYRALLETSEGQWIDEVWEDVMKNAAAIERMQERDTPVTINQEGHNGSGVFVEGVEEMEMDP</sequence>
<keyword evidence="6" id="KW-0137">Centromere</keyword>
<accession>A0AAD5SEK3</accession>
<reference evidence="10" key="1">
    <citation type="submission" date="2020-05" db="EMBL/GenBank/DDBJ databases">
        <title>Phylogenomic resolution of chytrid fungi.</title>
        <authorList>
            <person name="Stajich J.E."/>
            <person name="Amses K."/>
            <person name="Simmons R."/>
            <person name="Seto K."/>
            <person name="Myers J."/>
            <person name="Bonds A."/>
            <person name="Quandt C.A."/>
            <person name="Barry K."/>
            <person name="Liu P."/>
            <person name="Grigoriev I."/>
            <person name="Longcore J.E."/>
            <person name="James T.Y."/>
        </authorList>
    </citation>
    <scope>NUCLEOTIDE SEQUENCE</scope>
    <source>
        <strain evidence="10">JEL0318</strain>
    </source>
</reference>
<name>A0AAD5SEK3_9FUNG</name>